<evidence type="ECO:0000256" key="3">
    <source>
        <dbReference type="SAM" id="SignalP"/>
    </source>
</evidence>
<dbReference type="EMBL" id="KV453848">
    <property type="protein sequence ID" value="ODV87230.1"/>
    <property type="molecule type" value="Genomic_DNA"/>
</dbReference>
<evidence type="ECO:0000256" key="1">
    <source>
        <dbReference type="SAM" id="MobiDB-lite"/>
    </source>
</evidence>
<keyword evidence="2" id="KW-1133">Transmembrane helix</keyword>
<organism evidence="4 5">
    <name type="scientific">[Candida] arabinofermentans NRRL YB-2248</name>
    <dbReference type="NCBI Taxonomy" id="983967"/>
    <lineage>
        <taxon>Eukaryota</taxon>
        <taxon>Fungi</taxon>
        <taxon>Dikarya</taxon>
        <taxon>Ascomycota</taxon>
        <taxon>Saccharomycotina</taxon>
        <taxon>Pichiomycetes</taxon>
        <taxon>Pichiales</taxon>
        <taxon>Pichiaceae</taxon>
        <taxon>Ogataea</taxon>
        <taxon>Ogataea/Candida clade</taxon>
    </lineage>
</organism>
<feature type="signal peptide" evidence="3">
    <location>
        <begin position="1"/>
        <end position="18"/>
    </location>
</feature>
<name>A0A1E4T642_9ASCO</name>
<keyword evidence="2" id="KW-0812">Transmembrane</keyword>
<keyword evidence="5" id="KW-1185">Reference proteome</keyword>
<protein>
    <recommendedName>
        <fullName evidence="6">Mid2 domain-containing protein</fullName>
    </recommendedName>
</protein>
<feature type="chain" id="PRO_5009163102" description="Mid2 domain-containing protein" evidence="3">
    <location>
        <begin position="19"/>
        <end position="376"/>
    </location>
</feature>
<dbReference type="OrthoDB" id="4084551at2759"/>
<evidence type="ECO:0008006" key="6">
    <source>
        <dbReference type="Google" id="ProtNLM"/>
    </source>
</evidence>
<feature type="transmembrane region" description="Helical" evidence="2">
    <location>
        <begin position="277"/>
        <end position="300"/>
    </location>
</feature>
<evidence type="ECO:0000256" key="2">
    <source>
        <dbReference type="SAM" id="Phobius"/>
    </source>
</evidence>
<evidence type="ECO:0000313" key="5">
    <source>
        <dbReference type="Proteomes" id="UP000094801"/>
    </source>
</evidence>
<dbReference type="InterPro" id="IPR028000">
    <property type="entry name" value="Pma1"/>
</dbReference>
<keyword evidence="2" id="KW-0472">Membrane</keyword>
<feature type="compositionally biased region" description="Low complexity" evidence="1">
    <location>
        <begin position="99"/>
        <end position="113"/>
    </location>
</feature>
<dbReference type="AlphaFoldDB" id="A0A1E4T642"/>
<evidence type="ECO:0000313" key="4">
    <source>
        <dbReference type="EMBL" id="ODV87230.1"/>
    </source>
</evidence>
<reference evidence="5" key="1">
    <citation type="submission" date="2016-04" db="EMBL/GenBank/DDBJ databases">
        <title>Comparative genomics of biotechnologically important yeasts.</title>
        <authorList>
            <consortium name="DOE Joint Genome Institute"/>
            <person name="Riley R."/>
            <person name="Haridas S."/>
            <person name="Wolfe K.H."/>
            <person name="Lopes M.R."/>
            <person name="Hittinger C.T."/>
            <person name="Goker M."/>
            <person name="Salamov A."/>
            <person name="Wisecaver J."/>
            <person name="Long T.M."/>
            <person name="Aerts A.L."/>
            <person name="Barry K."/>
            <person name="Choi C."/>
            <person name="Clum A."/>
            <person name="Coughlan A.Y."/>
            <person name="Deshpande S."/>
            <person name="Douglass A.P."/>
            <person name="Hanson S.J."/>
            <person name="Klenk H.-P."/>
            <person name="Labutti K."/>
            <person name="Lapidus A."/>
            <person name="Lindquist E."/>
            <person name="Lipzen A."/>
            <person name="Meier-Kolthoff J.P."/>
            <person name="Ohm R.A."/>
            <person name="Otillar R.P."/>
            <person name="Pangilinan J."/>
            <person name="Peng Y."/>
            <person name="Rokas A."/>
            <person name="Rosa C.A."/>
            <person name="Scheuner C."/>
            <person name="Sibirny A.A."/>
            <person name="Slot J.C."/>
            <person name="Stielow J.B."/>
            <person name="Sun H."/>
            <person name="Kurtzman C.P."/>
            <person name="Blackwell M."/>
            <person name="Grigoriev I.V."/>
            <person name="Jeffries T.W."/>
        </authorList>
    </citation>
    <scope>NUCLEOTIDE SEQUENCE [LARGE SCALE GENOMIC DNA]</scope>
    <source>
        <strain evidence="5">NRRL YB-2248</strain>
    </source>
</reference>
<accession>A0A1E4T642</accession>
<dbReference type="Pfam" id="PF14610">
    <property type="entry name" value="Psg1"/>
    <property type="match status" value="1"/>
</dbReference>
<proteinExistence type="predicted"/>
<keyword evidence="3" id="KW-0732">Signal</keyword>
<sequence>MKITNLLSFISISSTIYAAGLPKAAIEIIKRDNNQNVLSDGVWTSTSSGKNVLITPTAIDGVTISASPITSSATPWVSLDSSGIPYAVTPSISDGTTVSASPTPTDSSYPDPTGGAPPVLRCMNDRVPDEDATESPFCIQNGTEFVVGETYWITWDPTYWGGDIDRVRIQTEAYPLEDDDDALFTSSYINNNNGYFAWFIKSSYKKNSGYFWLNITPLVTSTSDATHTGTASGPLCRIIDSVSDSYAGANSISRVPSDNGVETVTSKSSDSSSKVKIIVPAVVVPVVVIGLLIFGIFFYFQKVKNSNTGKTGFFSSIKLSSSGYFGSRAERTGRNENVAADNDNASVVTDDLRSEYSNDQGTIITASTGHNANPFI</sequence>
<dbReference type="Proteomes" id="UP000094801">
    <property type="component" value="Unassembled WGS sequence"/>
</dbReference>
<gene>
    <name evidence="4" type="ORF">CANARDRAFT_5783</name>
</gene>
<feature type="region of interest" description="Disordered" evidence="1">
    <location>
        <begin position="93"/>
        <end position="115"/>
    </location>
</feature>